<accession>A0A6G3XCL9</accession>
<organism evidence="2">
    <name type="scientific">Streptomyces sp. SID7499</name>
    <dbReference type="NCBI Taxonomy" id="2706086"/>
    <lineage>
        <taxon>Bacteria</taxon>
        <taxon>Bacillati</taxon>
        <taxon>Actinomycetota</taxon>
        <taxon>Actinomycetes</taxon>
        <taxon>Kitasatosporales</taxon>
        <taxon>Streptomycetaceae</taxon>
        <taxon>Streptomyces</taxon>
    </lineage>
</organism>
<proteinExistence type="predicted"/>
<dbReference type="EMBL" id="JAAGMN010005658">
    <property type="protein sequence ID" value="NEE15548.1"/>
    <property type="molecule type" value="Genomic_DNA"/>
</dbReference>
<reference evidence="2" key="1">
    <citation type="submission" date="2020-01" db="EMBL/GenBank/DDBJ databases">
        <title>Insect and environment-associated Actinomycetes.</title>
        <authorList>
            <person name="Currrie C."/>
            <person name="Chevrette M."/>
            <person name="Carlson C."/>
            <person name="Stubbendieck R."/>
            <person name="Wendt-Pienkowski E."/>
        </authorList>
    </citation>
    <scope>NUCLEOTIDE SEQUENCE</scope>
    <source>
        <strain evidence="2">SID7499</strain>
    </source>
</reference>
<comment type="caution">
    <text evidence="2">The sequence shown here is derived from an EMBL/GenBank/DDBJ whole genome shotgun (WGS) entry which is preliminary data.</text>
</comment>
<evidence type="ECO:0000256" key="1">
    <source>
        <dbReference type="SAM" id="MobiDB-lite"/>
    </source>
</evidence>
<name>A0A6G3XCL9_9ACTN</name>
<feature type="region of interest" description="Disordered" evidence="1">
    <location>
        <begin position="1"/>
        <end position="22"/>
    </location>
</feature>
<protein>
    <submittedName>
        <fullName evidence="2">Phosphodiesterase</fullName>
    </submittedName>
</protein>
<sequence>MAKTGTTTQGLRAAIERSGYYP</sequence>
<dbReference type="AlphaFoldDB" id="A0A6G3XCL9"/>
<evidence type="ECO:0000313" key="2">
    <source>
        <dbReference type="EMBL" id="NEE15548.1"/>
    </source>
</evidence>
<feature type="compositionally biased region" description="Polar residues" evidence="1">
    <location>
        <begin position="1"/>
        <end position="10"/>
    </location>
</feature>
<feature type="non-terminal residue" evidence="2">
    <location>
        <position position="22"/>
    </location>
</feature>
<gene>
    <name evidence="2" type="ORF">G3M58_54930</name>
</gene>